<name>A0ACC2JAX9_9PEZI</name>
<gene>
    <name evidence="1" type="ORF">O1611_g8986</name>
</gene>
<sequence length="159" mass="16795">MGYNRSPMIAVAFLAALLSNVAIASPVIRNDALASSASTPHCRYLPGDSGWPKQSTWSQLNRTVGGRLISGTPLAHACYGSDLSASALAQCSQLQEEWTTLGPFLNDPISVMSPYWMNRSCSPFEGPSGSCGLGNLPSFAINVTGAEDVIADDLHSQFS</sequence>
<keyword evidence="2" id="KW-1185">Reference proteome</keyword>
<reference evidence="1" key="1">
    <citation type="submission" date="2022-12" db="EMBL/GenBank/DDBJ databases">
        <title>Genome Sequence of Lasiodiplodia mahajangana.</title>
        <authorList>
            <person name="Buettner E."/>
        </authorList>
    </citation>
    <scope>NUCLEOTIDE SEQUENCE</scope>
    <source>
        <strain evidence="1">VT137</strain>
    </source>
</reference>
<protein>
    <submittedName>
        <fullName evidence="1">Uncharacterized protein</fullName>
    </submittedName>
</protein>
<organism evidence="1 2">
    <name type="scientific">Lasiodiplodia mahajangana</name>
    <dbReference type="NCBI Taxonomy" id="1108764"/>
    <lineage>
        <taxon>Eukaryota</taxon>
        <taxon>Fungi</taxon>
        <taxon>Dikarya</taxon>
        <taxon>Ascomycota</taxon>
        <taxon>Pezizomycotina</taxon>
        <taxon>Dothideomycetes</taxon>
        <taxon>Dothideomycetes incertae sedis</taxon>
        <taxon>Botryosphaeriales</taxon>
        <taxon>Botryosphaeriaceae</taxon>
        <taxon>Lasiodiplodia</taxon>
    </lineage>
</organism>
<evidence type="ECO:0000313" key="1">
    <source>
        <dbReference type="EMBL" id="KAJ8124654.1"/>
    </source>
</evidence>
<accession>A0ACC2JAX9</accession>
<proteinExistence type="predicted"/>
<dbReference type="Proteomes" id="UP001153332">
    <property type="component" value="Unassembled WGS sequence"/>
</dbReference>
<evidence type="ECO:0000313" key="2">
    <source>
        <dbReference type="Proteomes" id="UP001153332"/>
    </source>
</evidence>
<dbReference type="EMBL" id="JAPUUL010002864">
    <property type="protein sequence ID" value="KAJ8124654.1"/>
    <property type="molecule type" value="Genomic_DNA"/>
</dbReference>
<comment type="caution">
    <text evidence="1">The sequence shown here is derived from an EMBL/GenBank/DDBJ whole genome shotgun (WGS) entry which is preliminary data.</text>
</comment>